<keyword evidence="7" id="KW-0807">Transducer</keyword>
<comment type="subcellular location">
    <subcellularLocation>
        <location evidence="1">Membrane</location>
        <topology evidence="1">Multi-pass membrane protein</topology>
    </subcellularLocation>
</comment>
<evidence type="ECO:0000256" key="3">
    <source>
        <dbReference type="ARBA" id="ARBA00022989"/>
    </source>
</evidence>
<sequence length="193" mass="20984">MQWIADNSSFHSTIPEAADLVVATVYSIFGVCSLLGNGMLLYVSYEKRPVLKPAEFFIINLAVSDLGMTLSLYPLAVTSSIYHRFMDETSPESSDSASSTEDVLVGFRSSSKCSFHRPTISPVRVSICQNFLEANRKHFSIASPNSSHIRVFASVTAESAALLACRYLSAASGDPWASQARKASFFSLTASFT</sequence>
<dbReference type="SUPFAM" id="SSF81321">
    <property type="entry name" value="Family A G protein-coupled receptor-like"/>
    <property type="match status" value="1"/>
</dbReference>
<dbReference type="AlphaFoldDB" id="A0AA47M415"/>
<dbReference type="EMBL" id="JAOPHQ010006000">
    <property type="protein sequence ID" value="KAK0133257.1"/>
    <property type="molecule type" value="Genomic_DNA"/>
</dbReference>
<evidence type="ECO:0000256" key="4">
    <source>
        <dbReference type="ARBA" id="ARBA00023040"/>
    </source>
</evidence>
<evidence type="ECO:0000256" key="8">
    <source>
        <dbReference type="SAM" id="Phobius"/>
    </source>
</evidence>
<dbReference type="InterPro" id="IPR017452">
    <property type="entry name" value="GPCR_Rhodpsn_7TM"/>
</dbReference>
<feature type="transmembrane region" description="Helical" evidence="8">
    <location>
        <begin position="20"/>
        <end position="45"/>
    </location>
</feature>
<organism evidence="10 11">
    <name type="scientific">Merluccius polli</name>
    <name type="common">Benguela hake</name>
    <name type="synonym">Merluccius cadenati</name>
    <dbReference type="NCBI Taxonomy" id="89951"/>
    <lineage>
        <taxon>Eukaryota</taxon>
        <taxon>Metazoa</taxon>
        <taxon>Chordata</taxon>
        <taxon>Craniata</taxon>
        <taxon>Vertebrata</taxon>
        <taxon>Euteleostomi</taxon>
        <taxon>Actinopterygii</taxon>
        <taxon>Neopterygii</taxon>
        <taxon>Teleostei</taxon>
        <taxon>Neoteleostei</taxon>
        <taxon>Acanthomorphata</taxon>
        <taxon>Zeiogadaria</taxon>
        <taxon>Gadariae</taxon>
        <taxon>Gadiformes</taxon>
        <taxon>Gadoidei</taxon>
        <taxon>Merlucciidae</taxon>
        <taxon>Merluccius</taxon>
    </lineage>
</organism>
<evidence type="ECO:0000256" key="2">
    <source>
        <dbReference type="ARBA" id="ARBA00022692"/>
    </source>
</evidence>
<keyword evidence="4" id="KW-0297">G-protein coupled receptor</keyword>
<evidence type="ECO:0000256" key="6">
    <source>
        <dbReference type="ARBA" id="ARBA00023170"/>
    </source>
</evidence>
<keyword evidence="3 8" id="KW-1133">Transmembrane helix</keyword>
<dbReference type="PANTHER" id="PTHR24240">
    <property type="entry name" value="OPSIN"/>
    <property type="match status" value="1"/>
</dbReference>
<evidence type="ECO:0000256" key="7">
    <source>
        <dbReference type="ARBA" id="ARBA00023224"/>
    </source>
</evidence>
<dbReference type="InterPro" id="IPR000276">
    <property type="entry name" value="GPCR_Rhodpsn"/>
</dbReference>
<evidence type="ECO:0000313" key="11">
    <source>
        <dbReference type="Proteomes" id="UP001174136"/>
    </source>
</evidence>
<dbReference type="PRINTS" id="PR00237">
    <property type="entry name" value="GPCRRHODOPSN"/>
</dbReference>
<dbReference type="Gene3D" id="1.20.1070.10">
    <property type="entry name" value="Rhodopsin 7-helix transmembrane proteins"/>
    <property type="match status" value="1"/>
</dbReference>
<keyword evidence="6" id="KW-0675">Receptor</keyword>
<evidence type="ECO:0000256" key="5">
    <source>
        <dbReference type="ARBA" id="ARBA00023136"/>
    </source>
</evidence>
<keyword evidence="11" id="KW-1185">Reference proteome</keyword>
<comment type="caution">
    <text evidence="10">The sequence shown here is derived from an EMBL/GenBank/DDBJ whole genome shotgun (WGS) entry which is preliminary data.</text>
</comment>
<dbReference type="GO" id="GO:0016020">
    <property type="term" value="C:membrane"/>
    <property type="evidence" value="ECO:0007669"/>
    <property type="project" value="UniProtKB-SubCell"/>
</dbReference>
<gene>
    <name evidence="10" type="primary">Opn5_5</name>
    <name evidence="10" type="ORF">N1851_031222</name>
</gene>
<proteinExistence type="predicted"/>
<dbReference type="Proteomes" id="UP001174136">
    <property type="component" value="Unassembled WGS sequence"/>
</dbReference>
<dbReference type="PROSITE" id="PS50262">
    <property type="entry name" value="G_PROTEIN_RECEP_F1_2"/>
    <property type="match status" value="1"/>
</dbReference>
<accession>A0AA47M415</accession>
<evidence type="ECO:0000313" key="10">
    <source>
        <dbReference type="EMBL" id="KAK0133257.1"/>
    </source>
</evidence>
<evidence type="ECO:0000259" key="9">
    <source>
        <dbReference type="PROSITE" id="PS50262"/>
    </source>
</evidence>
<reference evidence="10" key="1">
    <citation type="journal article" date="2023" name="Front. Mar. Sci.">
        <title>A new Merluccius polli reference genome to investigate the effects of global change in West African waters.</title>
        <authorList>
            <person name="Mateo J.L."/>
            <person name="Blanco-Fernandez C."/>
            <person name="Garcia-Vazquez E."/>
            <person name="Machado-Schiaffino G."/>
        </authorList>
    </citation>
    <scope>NUCLEOTIDE SEQUENCE</scope>
    <source>
        <strain evidence="10">C29</strain>
        <tissue evidence="10">Fin</tissue>
    </source>
</reference>
<dbReference type="InterPro" id="IPR050125">
    <property type="entry name" value="GPCR_opsins"/>
</dbReference>
<protein>
    <submittedName>
        <fullName evidence="10">Opsin-5</fullName>
    </submittedName>
</protein>
<keyword evidence="5 8" id="KW-0472">Membrane</keyword>
<dbReference type="GO" id="GO:0004930">
    <property type="term" value="F:G protein-coupled receptor activity"/>
    <property type="evidence" value="ECO:0007669"/>
    <property type="project" value="UniProtKB-KW"/>
</dbReference>
<feature type="domain" description="G-protein coupled receptors family 1 profile" evidence="9">
    <location>
        <begin position="36"/>
        <end position="77"/>
    </location>
</feature>
<feature type="transmembrane region" description="Helical" evidence="8">
    <location>
        <begin position="57"/>
        <end position="76"/>
    </location>
</feature>
<evidence type="ECO:0000256" key="1">
    <source>
        <dbReference type="ARBA" id="ARBA00004141"/>
    </source>
</evidence>
<keyword evidence="2 8" id="KW-0812">Transmembrane</keyword>
<name>A0AA47M415_MERPO</name>